<dbReference type="Pfam" id="PF14376">
    <property type="entry name" value="Haem_bd"/>
    <property type="match status" value="1"/>
</dbReference>
<dbReference type="PATRIC" id="fig|1229493.5.peg.2080"/>
<accession>A0A0C1Z603</accession>
<keyword evidence="7" id="KW-0472">Membrane</keyword>
<dbReference type="GO" id="GO:0030313">
    <property type="term" value="C:cell envelope"/>
    <property type="evidence" value="ECO:0007669"/>
    <property type="project" value="UniProtKB-SubCell"/>
</dbReference>
<dbReference type="PROSITE" id="PS51007">
    <property type="entry name" value="CYTC"/>
    <property type="match status" value="2"/>
</dbReference>
<dbReference type="PANTHER" id="PTHR30600:SF7">
    <property type="entry name" value="CYTOCHROME C PEROXIDASE-RELATED"/>
    <property type="match status" value="1"/>
</dbReference>
<evidence type="ECO:0000256" key="6">
    <source>
        <dbReference type="PROSITE-ProRule" id="PRU00433"/>
    </source>
</evidence>
<evidence type="ECO:0000256" key="2">
    <source>
        <dbReference type="ARBA" id="ARBA00022617"/>
    </source>
</evidence>
<feature type="domain" description="Cytochrome c" evidence="8">
    <location>
        <begin position="339"/>
        <end position="459"/>
    </location>
</feature>
<feature type="transmembrane region" description="Helical" evidence="7">
    <location>
        <begin position="7"/>
        <end position="25"/>
    </location>
</feature>
<keyword evidence="7" id="KW-1133">Transmembrane helix</keyword>
<evidence type="ECO:0000313" key="10">
    <source>
        <dbReference type="Proteomes" id="UP000031586"/>
    </source>
</evidence>
<dbReference type="InterPro" id="IPR004852">
    <property type="entry name" value="Di-haem_cyt_c_peroxidsae"/>
</dbReference>
<dbReference type="InterPro" id="IPR009056">
    <property type="entry name" value="Cyt_c-like_dom"/>
</dbReference>
<keyword evidence="5 6" id="KW-0408">Iron</keyword>
<evidence type="ECO:0000313" key="9">
    <source>
        <dbReference type="EMBL" id="KIF52385.1"/>
    </source>
</evidence>
<comment type="subcellular location">
    <subcellularLocation>
        <location evidence="1">Cell envelope</location>
    </subcellularLocation>
</comment>
<evidence type="ECO:0000256" key="5">
    <source>
        <dbReference type="ARBA" id="ARBA00023004"/>
    </source>
</evidence>
<evidence type="ECO:0000256" key="1">
    <source>
        <dbReference type="ARBA" id="ARBA00004196"/>
    </source>
</evidence>
<evidence type="ECO:0000256" key="7">
    <source>
        <dbReference type="SAM" id="Phobius"/>
    </source>
</evidence>
<gene>
    <name evidence="9" type="ORF">H735_14685</name>
</gene>
<feature type="domain" description="Cytochrome c" evidence="8">
    <location>
        <begin position="187"/>
        <end position="319"/>
    </location>
</feature>
<dbReference type="Gene3D" id="1.10.760.10">
    <property type="entry name" value="Cytochrome c-like domain"/>
    <property type="match status" value="2"/>
</dbReference>
<dbReference type="GO" id="GO:0020037">
    <property type="term" value="F:heme binding"/>
    <property type="evidence" value="ECO:0007669"/>
    <property type="project" value="InterPro"/>
</dbReference>
<keyword evidence="2 6" id="KW-0349">Heme</keyword>
<dbReference type="InterPro" id="IPR051395">
    <property type="entry name" value="Cytochrome_c_Peroxidase/MauG"/>
</dbReference>
<dbReference type="InterPro" id="IPR025992">
    <property type="entry name" value="Haem-bd"/>
</dbReference>
<name>A0A0C1Z603_9VIBR</name>
<organism evidence="9 10">
    <name type="scientific">Vibrio owensii CAIM 1854 = LMG 25443</name>
    <dbReference type="NCBI Taxonomy" id="1229493"/>
    <lineage>
        <taxon>Bacteria</taxon>
        <taxon>Pseudomonadati</taxon>
        <taxon>Pseudomonadota</taxon>
        <taxon>Gammaproteobacteria</taxon>
        <taxon>Vibrionales</taxon>
        <taxon>Vibrionaceae</taxon>
        <taxon>Vibrio</taxon>
    </lineage>
</organism>
<dbReference type="GO" id="GO:0046872">
    <property type="term" value="F:metal ion binding"/>
    <property type="evidence" value="ECO:0007669"/>
    <property type="project" value="UniProtKB-KW"/>
</dbReference>
<dbReference type="Proteomes" id="UP000031586">
    <property type="component" value="Unassembled WGS sequence"/>
</dbReference>
<proteinExistence type="predicted"/>
<dbReference type="GO" id="GO:0009055">
    <property type="term" value="F:electron transfer activity"/>
    <property type="evidence" value="ECO:0007669"/>
    <property type="project" value="InterPro"/>
</dbReference>
<sequence>MNKKKITLGIVGAGLVAYFGTVYMVNQDDKKVAQQNLAQFSSLDQSTLDYQAMKVLADKGCGYCHTPNSEMPFYSEMPVAKQIMEADVKVAMRHFDMTNLFDDVKQNDPVSEVALARLEKVLYDDSMPPAIYLTMHWSASMSKDEKHTLLKWIREKRAERHAQSPVSEERKTKVLQPIYTTFETDADKAELGKVLYHDTRLSGDNSVSCASCHSLDTGGVDRLVTSVGIHGQVGGINAPTVFNAVYNKLQFWDGRAADLQDQAGGPPFNPIEMGSMDWDEIIDKLSQDPEMVAMFKKVYSGEINGNNITDAIAEFEKTLTTPNSRFDQYMMGDTKALDSHEKYGLMLFKKYDCQTCHAGEAMGGETFETMGMKADYFAERGTDMTDADLGRYNFTGNKEDKHKFKVPTLRNIELTPPYFHDGHADTLEKAIYDMGKYQVGVEMSDEEVDAIKAFLKTLTGDYEGRPLS</sequence>
<keyword evidence="3 6" id="KW-0479">Metal-binding</keyword>
<evidence type="ECO:0000256" key="4">
    <source>
        <dbReference type="ARBA" id="ARBA00023002"/>
    </source>
</evidence>
<evidence type="ECO:0000256" key="3">
    <source>
        <dbReference type="ARBA" id="ARBA00022723"/>
    </source>
</evidence>
<dbReference type="InterPro" id="IPR036909">
    <property type="entry name" value="Cyt_c-like_dom_sf"/>
</dbReference>
<dbReference type="AlphaFoldDB" id="A0A0C1Z603"/>
<dbReference type="SMART" id="SM01235">
    <property type="entry name" value="Haem_bd"/>
    <property type="match status" value="1"/>
</dbReference>
<protein>
    <submittedName>
        <fullName evidence="9">Cytochrome C peroxidase</fullName>
    </submittedName>
</protein>
<keyword evidence="4" id="KW-0560">Oxidoreductase</keyword>
<dbReference type="GO" id="GO:0004130">
    <property type="term" value="F:cytochrome-c peroxidase activity"/>
    <property type="evidence" value="ECO:0007669"/>
    <property type="project" value="TreeGrafter"/>
</dbReference>
<evidence type="ECO:0000259" key="8">
    <source>
        <dbReference type="PROSITE" id="PS51007"/>
    </source>
</evidence>
<keyword evidence="9" id="KW-0575">Peroxidase</keyword>
<dbReference type="SUPFAM" id="SSF46626">
    <property type="entry name" value="Cytochrome c"/>
    <property type="match status" value="2"/>
</dbReference>
<comment type="caution">
    <text evidence="9">The sequence shown here is derived from an EMBL/GenBank/DDBJ whole genome shotgun (WGS) entry which is preliminary data.</text>
</comment>
<dbReference type="Pfam" id="PF03150">
    <property type="entry name" value="CCP_MauG"/>
    <property type="match status" value="1"/>
</dbReference>
<keyword evidence="7" id="KW-0812">Transmembrane</keyword>
<dbReference type="RefSeq" id="WP_020194736.1">
    <property type="nucleotide sequence ID" value="NZ_BAOH01000007.1"/>
</dbReference>
<reference evidence="9 10" key="1">
    <citation type="submission" date="2014-07" db="EMBL/GenBank/DDBJ databases">
        <title>Unique and conserved regions in Vibrio harveyi and related species in comparison with the shrimp pathogen Vibrio harveyi CAIM 1792.</title>
        <authorList>
            <person name="Espinoza-Valles I."/>
            <person name="Vora G."/>
            <person name="Leekitcharoenphon P."/>
            <person name="Ussery D."/>
            <person name="Hoj L."/>
            <person name="Gomez-Gil B."/>
        </authorList>
    </citation>
    <scope>NUCLEOTIDE SEQUENCE [LARGE SCALE GENOMIC DNA]</scope>
    <source>
        <strain evidence="10">CAIM 1854 / LMG 25443</strain>
    </source>
</reference>
<dbReference type="EMBL" id="JPRD01000023">
    <property type="protein sequence ID" value="KIF52385.1"/>
    <property type="molecule type" value="Genomic_DNA"/>
</dbReference>
<dbReference type="PANTHER" id="PTHR30600">
    <property type="entry name" value="CYTOCHROME C PEROXIDASE-RELATED"/>
    <property type="match status" value="1"/>
</dbReference>